<dbReference type="Pfam" id="PF08044">
    <property type="entry name" value="DUF1707"/>
    <property type="match status" value="1"/>
</dbReference>
<evidence type="ECO:0000313" key="3">
    <source>
        <dbReference type="EMBL" id="PRY39495.1"/>
    </source>
</evidence>
<evidence type="ECO:0000313" key="4">
    <source>
        <dbReference type="Proteomes" id="UP000239494"/>
    </source>
</evidence>
<keyword evidence="4" id="KW-1185">Reference proteome</keyword>
<evidence type="ECO:0000256" key="1">
    <source>
        <dbReference type="SAM" id="Phobius"/>
    </source>
</evidence>
<dbReference type="EMBL" id="PVTF01000007">
    <property type="protein sequence ID" value="PRY39495.1"/>
    <property type="molecule type" value="Genomic_DNA"/>
</dbReference>
<dbReference type="AlphaFoldDB" id="A0A2T0T1E8"/>
<feature type="domain" description="DUF1707" evidence="2">
    <location>
        <begin position="11"/>
        <end position="63"/>
    </location>
</feature>
<dbReference type="OrthoDB" id="3625082at2"/>
<sequence length="142" mass="15304">MTASTDETRGMRCSDAEREQVGARLHEAAGEGRLTLAEVEERLSQAYAARYRHELDVLTEDLPPARRPVTGRRDAVLRVRTHLLAFIAALLGRGGTPLAPRGRLLGLLAVLVVSAFVGAVVMSVLHGVFFEGGVEPSGFGER</sequence>
<dbReference type="InterPro" id="IPR012551">
    <property type="entry name" value="DUF1707_SHOCT-like"/>
</dbReference>
<gene>
    <name evidence="3" type="ORF">CLV43_10778</name>
</gene>
<dbReference type="RefSeq" id="WP_106189448.1">
    <property type="nucleotide sequence ID" value="NZ_PVTF01000007.1"/>
</dbReference>
<accession>A0A2T0T1E8</accession>
<keyword evidence="1" id="KW-1133">Transmembrane helix</keyword>
<feature type="transmembrane region" description="Helical" evidence="1">
    <location>
        <begin position="104"/>
        <end position="129"/>
    </location>
</feature>
<reference evidence="3 4" key="1">
    <citation type="submission" date="2018-03" db="EMBL/GenBank/DDBJ databases">
        <title>Genomic Encyclopedia of Archaeal and Bacterial Type Strains, Phase II (KMG-II): from individual species to whole genera.</title>
        <authorList>
            <person name="Goeker M."/>
        </authorList>
    </citation>
    <scope>NUCLEOTIDE SEQUENCE [LARGE SCALE GENOMIC DNA]</scope>
    <source>
        <strain evidence="3 4">DSM 44720</strain>
    </source>
</reference>
<comment type="caution">
    <text evidence="3">The sequence shown here is derived from an EMBL/GenBank/DDBJ whole genome shotgun (WGS) entry which is preliminary data.</text>
</comment>
<keyword evidence="1" id="KW-0812">Transmembrane</keyword>
<protein>
    <submittedName>
        <fullName evidence="3">Uncharacterized protein DUF1707</fullName>
    </submittedName>
</protein>
<name>A0A2T0T1E8_9PSEU</name>
<organism evidence="3 4">
    <name type="scientific">Umezawaea tangerina</name>
    <dbReference type="NCBI Taxonomy" id="84725"/>
    <lineage>
        <taxon>Bacteria</taxon>
        <taxon>Bacillati</taxon>
        <taxon>Actinomycetota</taxon>
        <taxon>Actinomycetes</taxon>
        <taxon>Pseudonocardiales</taxon>
        <taxon>Pseudonocardiaceae</taxon>
        <taxon>Umezawaea</taxon>
    </lineage>
</organism>
<proteinExistence type="predicted"/>
<keyword evidence="1" id="KW-0472">Membrane</keyword>
<dbReference type="Proteomes" id="UP000239494">
    <property type="component" value="Unassembled WGS sequence"/>
</dbReference>
<dbReference type="PANTHER" id="PTHR40763:SF4">
    <property type="entry name" value="DUF1707 DOMAIN-CONTAINING PROTEIN"/>
    <property type="match status" value="1"/>
</dbReference>
<evidence type="ECO:0000259" key="2">
    <source>
        <dbReference type="Pfam" id="PF08044"/>
    </source>
</evidence>
<dbReference type="PANTHER" id="PTHR40763">
    <property type="entry name" value="MEMBRANE PROTEIN-RELATED"/>
    <property type="match status" value="1"/>
</dbReference>